<gene>
    <name evidence="2" type="ORF">ANCDUO_22570</name>
</gene>
<sequence length="167" mass="19254">MLHCYWANLPPSRWRSPTICAETLAHDRSVAAKKRVSIVPDPPSMDVSISLACAAQMRAEHEQNKLREEEMNSNVDPVRKKSEEEVRKLSEERRMKILERRRMSTQDSPNGVPIMQAFQKAYIDVRAGRRRSVQDVEICKYITFLNEYCTSKESAPKIAVLTVRTYA</sequence>
<evidence type="ECO:0000256" key="1">
    <source>
        <dbReference type="SAM" id="MobiDB-lite"/>
    </source>
</evidence>
<dbReference type="OrthoDB" id="5951059at2759"/>
<accession>A0A0C2CC21</accession>
<reference evidence="2 3" key="1">
    <citation type="submission" date="2013-12" db="EMBL/GenBank/DDBJ databases">
        <title>Draft genome of the parsitic nematode Ancylostoma duodenale.</title>
        <authorList>
            <person name="Mitreva M."/>
        </authorList>
    </citation>
    <scope>NUCLEOTIDE SEQUENCE [LARGE SCALE GENOMIC DNA]</scope>
    <source>
        <strain evidence="2 3">Zhejiang</strain>
    </source>
</reference>
<organism evidence="2 3">
    <name type="scientific">Ancylostoma duodenale</name>
    <dbReference type="NCBI Taxonomy" id="51022"/>
    <lineage>
        <taxon>Eukaryota</taxon>
        <taxon>Metazoa</taxon>
        <taxon>Ecdysozoa</taxon>
        <taxon>Nematoda</taxon>
        <taxon>Chromadorea</taxon>
        <taxon>Rhabditida</taxon>
        <taxon>Rhabditina</taxon>
        <taxon>Rhabditomorpha</taxon>
        <taxon>Strongyloidea</taxon>
        <taxon>Ancylostomatidae</taxon>
        <taxon>Ancylostomatinae</taxon>
        <taxon>Ancylostoma</taxon>
    </lineage>
</organism>
<evidence type="ECO:0000313" key="3">
    <source>
        <dbReference type="Proteomes" id="UP000054047"/>
    </source>
</evidence>
<dbReference type="EMBL" id="KN767815">
    <property type="protein sequence ID" value="KIH47372.1"/>
    <property type="molecule type" value="Genomic_DNA"/>
</dbReference>
<evidence type="ECO:0000313" key="2">
    <source>
        <dbReference type="EMBL" id="KIH47372.1"/>
    </source>
</evidence>
<name>A0A0C2CC21_9BILA</name>
<dbReference type="AlphaFoldDB" id="A0A0C2CC21"/>
<protein>
    <submittedName>
        <fullName evidence="2">Uncharacterized protein</fullName>
    </submittedName>
</protein>
<keyword evidence="3" id="KW-1185">Reference proteome</keyword>
<proteinExistence type="predicted"/>
<feature type="region of interest" description="Disordered" evidence="1">
    <location>
        <begin position="62"/>
        <end position="87"/>
    </location>
</feature>
<feature type="compositionally biased region" description="Basic and acidic residues" evidence="1">
    <location>
        <begin position="77"/>
        <end position="87"/>
    </location>
</feature>
<dbReference type="Proteomes" id="UP000054047">
    <property type="component" value="Unassembled WGS sequence"/>
</dbReference>